<dbReference type="PROSITE" id="PS51782">
    <property type="entry name" value="LYSM"/>
    <property type="match status" value="1"/>
</dbReference>
<sequence>MKIVVVALISFLILTSCTSRKAPAPIADISDAGVSYLPSYRNTLSDDTYEVKQGETLYSIAWRSGQDFRYLAQINKIDKPFNIYPGQKLIINPKAVVNKAEPPKQVIVGVVDSLGKNNKKLIAKEKSEEYGKKQQDHRDTQKANKDPFPSKIRNWRYPSKGKIIETYSSRVNGNKGLDFGGKEGDSIIAAADGKVVYAGSALRGYGNLIIVKHNNDYLSAYAHNRSLKVKEQDWVKAGQVIAEMGKSGSDRVRLHFEIRFRGRSVNPLKYLPKR</sequence>
<evidence type="ECO:0000259" key="3">
    <source>
        <dbReference type="PROSITE" id="PS51782"/>
    </source>
</evidence>
<dbReference type="PANTHER" id="PTHR21666:SF263">
    <property type="entry name" value="MUREIN HYDROLASE ACTIVATOR NLPD"/>
    <property type="match status" value="1"/>
</dbReference>
<reference evidence="4 5" key="1">
    <citation type="submission" date="2023-01" db="EMBL/GenBank/DDBJ databases">
        <title>Psychrosphaera sp. nov., isolated from marine algae.</title>
        <authorList>
            <person name="Bayburt H."/>
            <person name="Choi B.J."/>
            <person name="Kim J.M."/>
            <person name="Choi D.G."/>
            <person name="Jeon C.O."/>
        </authorList>
    </citation>
    <scope>NUCLEOTIDE SEQUENCE [LARGE SCALE GENOMIC DNA]</scope>
    <source>
        <strain evidence="4 5">G1-22</strain>
    </source>
</reference>
<protein>
    <submittedName>
        <fullName evidence="4">Peptidoglycan DD-metalloendopeptidase family protein</fullName>
    </submittedName>
</protein>
<dbReference type="RefSeq" id="WP_215963937.1">
    <property type="nucleotide sequence ID" value="NZ_JAQOMS010000002.1"/>
</dbReference>
<evidence type="ECO:0000256" key="2">
    <source>
        <dbReference type="SAM" id="SignalP"/>
    </source>
</evidence>
<dbReference type="SMART" id="SM00257">
    <property type="entry name" value="LysM"/>
    <property type="match status" value="1"/>
</dbReference>
<dbReference type="CDD" id="cd12797">
    <property type="entry name" value="M23_peptidase"/>
    <property type="match status" value="1"/>
</dbReference>
<gene>
    <name evidence="4" type="ORF">PN838_10035</name>
</gene>
<proteinExistence type="predicted"/>
<dbReference type="InterPro" id="IPR050570">
    <property type="entry name" value="Cell_wall_metabolism_enzyme"/>
</dbReference>
<comment type="caution">
    <text evidence="4">The sequence shown here is derived from an EMBL/GenBank/DDBJ whole genome shotgun (WGS) entry which is preliminary data.</text>
</comment>
<feature type="domain" description="LysM" evidence="3">
    <location>
        <begin position="47"/>
        <end position="91"/>
    </location>
</feature>
<evidence type="ECO:0000313" key="4">
    <source>
        <dbReference type="EMBL" id="MDC2889050.1"/>
    </source>
</evidence>
<keyword evidence="2" id="KW-0732">Signal</keyword>
<feature type="chain" id="PRO_5047098252" evidence="2">
    <location>
        <begin position="22"/>
        <end position="274"/>
    </location>
</feature>
<dbReference type="InterPro" id="IPR018392">
    <property type="entry name" value="LysM"/>
</dbReference>
<keyword evidence="5" id="KW-1185">Reference proteome</keyword>
<evidence type="ECO:0000313" key="5">
    <source>
        <dbReference type="Proteomes" id="UP001528411"/>
    </source>
</evidence>
<accession>A0ABT5FBY9</accession>
<dbReference type="InterPro" id="IPR016047">
    <property type="entry name" value="M23ase_b-sheet_dom"/>
</dbReference>
<organism evidence="4 5">
    <name type="scientific">Psychrosphaera algicola</name>
    <dbReference type="NCBI Taxonomy" id="3023714"/>
    <lineage>
        <taxon>Bacteria</taxon>
        <taxon>Pseudomonadati</taxon>
        <taxon>Pseudomonadota</taxon>
        <taxon>Gammaproteobacteria</taxon>
        <taxon>Alteromonadales</taxon>
        <taxon>Pseudoalteromonadaceae</taxon>
        <taxon>Psychrosphaera</taxon>
    </lineage>
</organism>
<feature type="region of interest" description="Disordered" evidence="1">
    <location>
        <begin position="123"/>
        <end position="151"/>
    </location>
</feature>
<feature type="compositionally biased region" description="Basic and acidic residues" evidence="1">
    <location>
        <begin position="123"/>
        <end position="145"/>
    </location>
</feature>
<dbReference type="PANTHER" id="PTHR21666">
    <property type="entry name" value="PEPTIDASE-RELATED"/>
    <property type="match status" value="1"/>
</dbReference>
<dbReference type="Pfam" id="PF01551">
    <property type="entry name" value="Peptidase_M23"/>
    <property type="match status" value="1"/>
</dbReference>
<dbReference type="Proteomes" id="UP001528411">
    <property type="component" value="Unassembled WGS sequence"/>
</dbReference>
<dbReference type="PROSITE" id="PS51257">
    <property type="entry name" value="PROKAR_LIPOPROTEIN"/>
    <property type="match status" value="1"/>
</dbReference>
<name>A0ABT5FBY9_9GAMM</name>
<dbReference type="Pfam" id="PF01476">
    <property type="entry name" value="LysM"/>
    <property type="match status" value="1"/>
</dbReference>
<dbReference type="EMBL" id="JAQOMS010000002">
    <property type="protein sequence ID" value="MDC2889050.1"/>
    <property type="molecule type" value="Genomic_DNA"/>
</dbReference>
<dbReference type="CDD" id="cd00118">
    <property type="entry name" value="LysM"/>
    <property type="match status" value="1"/>
</dbReference>
<evidence type="ECO:0000256" key="1">
    <source>
        <dbReference type="SAM" id="MobiDB-lite"/>
    </source>
</evidence>
<feature type="signal peptide" evidence="2">
    <location>
        <begin position="1"/>
        <end position="21"/>
    </location>
</feature>